<keyword evidence="2" id="KW-1185">Reference proteome</keyword>
<dbReference type="Gene3D" id="2.60.40.1120">
    <property type="entry name" value="Carboxypeptidase-like, regulatory domain"/>
    <property type="match status" value="1"/>
</dbReference>
<organism evidence="1 2">
    <name type="scientific">Halalkalicoccus tibetensis</name>
    <dbReference type="NCBI Taxonomy" id="175632"/>
    <lineage>
        <taxon>Archaea</taxon>
        <taxon>Methanobacteriati</taxon>
        <taxon>Methanobacteriota</taxon>
        <taxon>Stenosarchaea group</taxon>
        <taxon>Halobacteria</taxon>
        <taxon>Halobacteriales</taxon>
        <taxon>Halococcaceae</taxon>
        <taxon>Halalkalicoccus</taxon>
    </lineage>
</organism>
<protein>
    <submittedName>
        <fullName evidence="1">Twin-arginine translocation signal domain-containing protein</fullName>
    </submittedName>
</protein>
<dbReference type="EMBL" id="JBHSXQ010000001">
    <property type="protein sequence ID" value="MFC6904455.1"/>
    <property type="molecule type" value="Genomic_DNA"/>
</dbReference>
<accession>A0ABD5V5L2</accession>
<comment type="caution">
    <text evidence="1">The sequence shown here is derived from an EMBL/GenBank/DDBJ whole genome shotgun (WGS) entry which is preliminary data.</text>
</comment>
<reference evidence="1 2" key="1">
    <citation type="journal article" date="2019" name="Int. J. Syst. Evol. Microbiol.">
        <title>The Global Catalogue of Microorganisms (GCM) 10K type strain sequencing project: providing services to taxonomists for standard genome sequencing and annotation.</title>
        <authorList>
            <consortium name="The Broad Institute Genomics Platform"/>
            <consortium name="The Broad Institute Genome Sequencing Center for Infectious Disease"/>
            <person name="Wu L."/>
            <person name="Ma J."/>
        </authorList>
    </citation>
    <scope>NUCLEOTIDE SEQUENCE [LARGE SCALE GENOMIC DNA]</scope>
    <source>
        <strain evidence="1 2">CGMCC 1.3240</strain>
    </source>
</reference>
<dbReference type="PROSITE" id="PS51257">
    <property type="entry name" value="PROKAR_LIPOPROTEIN"/>
    <property type="match status" value="1"/>
</dbReference>
<dbReference type="RefSeq" id="WP_340602960.1">
    <property type="nucleotide sequence ID" value="NZ_JBBMXV010000001.1"/>
</dbReference>
<sequence length="129" mass="13646">MCDGRGLSRRGLLRVGAVGAMAATAGCSDLISGSGPLEDEEEEHTLTVFLEDAESGDPATEASVSVESEQFVPQADAQVPESDGIVSFELEDGEYVVLVESQEYTNVDEPVSIEGEDVEMTIALERGYG</sequence>
<proteinExistence type="predicted"/>
<name>A0ABD5V5L2_9EURY</name>
<dbReference type="AlphaFoldDB" id="A0ABD5V5L2"/>
<evidence type="ECO:0000313" key="2">
    <source>
        <dbReference type="Proteomes" id="UP001596312"/>
    </source>
</evidence>
<gene>
    <name evidence="1" type="ORF">ACFQGH_04510</name>
</gene>
<dbReference type="Proteomes" id="UP001596312">
    <property type="component" value="Unassembled WGS sequence"/>
</dbReference>
<evidence type="ECO:0000313" key="1">
    <source>
        <dbReference type="EMBL" id="MFC6904455.1"/>
    </source>
</evidence>